<organism evidence="1 2">
    <name type="scientific">Brachionus plicatilis</name>
    <name type="common">Marine rotifer</name>
    <name type="synonym">Brachionus muelleri</name>
    <dbReference type="NCBI Taxonomy" id="10195"/>
    <lineage>
        <taxon>Eukaryota</taxon>
        <taxon>Metazoa</taxon>
        <taxon>Spiralia</taxon>
        <taxon>Gnathifera</taxon>
        <taxon>Rotifera</taxon>
        <taxon>Eurotatoria</taxon>
        <taxon>Monogononta</taxon>
        <taxon>Pseudotrocha</taxon>
        <taxon>Ploima</taxon>
        <taxon>Brachionidae</taxon>
        <taxon>Brachionus</taxon>
    </lineage>
</organism>
<sequence>MVNIFKICIYSIRYFVNFLKGKYSTNFLMYALAMFKRLNKLLLLINDHLARPCTKLSQISYLNEFVIIEVRLMRFYKCSI</sequence>
<accession>A0A3M7Q8U3</accession>
<dbReference type="AlphaFoldDB" id="A0A3M7Q8U3"/>
<dbReference type="Proteomes" id="UP000276133">
    <property type="component" value="Unassembled WGS sequence"/>
</dbReference>
<dbReference type="EMBL" id="REGN01006920">
    <property type="protein sequence ID" value="RNA07867.1"/>
    <property type="molecule type" value="Genomic_DNA"/>
</dbReference>
<reference evidence="1 2" key="1">
    <citation type="journal article" date="2018" name="Sci. Rep.">
        <title>Genomic signatures of local adaptation to the degree of environmental predictability in rotifers.</title>
        <authorList>
            <person name="Franch-Gras L."/>
            <person name="Hahn C."/>
            <person name="Garcia-Roger E.M."/>
            <person name="Carmona M.J."/>
            <person name="Serra M."/>
            <person name="Gomez A."/>
        </authorList>
    </citation>
    <scope>NUCLEOTIDE SEQUENCE [LARGE SCALE GENOMIC DNA]</scope>
    <source>
        <strain evidence="1">HYR1</strain>
    </source>
</reference>
<protein>
    <submittedName>
        <fullName evidence="1">Uncharacterized protein</fullName>
    </submittedName>
</protein>
<proteinExistence type="predicted"/>
<evidence type="ECO:0000313" key="2">
    <source>
        <dbReference type="Proteomes" id="UP000276133"/>
    </source>
</evidence>
<evidence type="ECO:0000313" key="1">
    <source>
        <dbReference type="EMBL" id="RNA07867.1"/>
    </source>
</evidence>
<name>A0A3M7Q8U3_BRAPC</name>
<gene>
    <name evidence="1" type="ORF">BpHYR1_032156</name>
</gene>
<keyword evidence="2" id="KW-1185">Reference proteome</keyword>
<comment type="caution">
    <text evidence="1">The sequence shown here is derived from an EMBL/GenBank/DDBJ whole genome shotgun (WGS) entry which is preliminary data.</text>
</comment>